<reference evidence="2" key="1">
    <citation type="submission" date="2021-01" db="EMBL/GenBank/DDBJ databases">
        <title>Whole genome shotgun sequence of Virgisporangium aliadipatigenens NBRC 105644.</title>
        <authorList>
            <person name="Komaki H."/>
            <person name="Tamura T."/>
        </authorList>
    </citation>
    <scope>NUCLEOTIDE SEQUENCE</scope>
    <source>
        <strain evidence="2">NBRC 105644</strain>
    </source>
</reference>
<evidence type="ECO:0000259" key="1">
    <source>
        <dbReference type="Pfam" id="PF09860"/>
    </source>
</evidence>
<dbReference type="InterPro" id="IPR018656">
    <property type="entry name" value="DUF2087"/>
</dbReference>
<dbReference type="InterPro" id="IPR036388">
    <property type="entry name" value="WH-like_DNA-bd_sf"/>
</dbReference>
<evidence type="ECO:0000313" key="3">
    <source>
        <dbReference type="Proteomes" id="UP000619260"/>
    </source>
</evidence>
<proteinExistence type="predicted"/>
<dbReference type="RefSeq" id="WP_203903593.1">
    <property type="nucleotide sequence ID" value="NZ_BOPF01000033.1"/>
</dbReference>
<accession>A0A8J3YUN2</accession>
<gene>
    <name evidence="2" type="ORF">Val02_70360</name>
</gene>
<protein>
    <recommendedName>
        <fullName evidence="1">DUF2087 domain-containing protein</fullName>
    </recommendedName>
</protein>
<dbReference type="SUPFAM" id="SSF46785">
    <property type="entry name" value="Winged helix' DNA-binding domain"/>
    <property type="match status" value="1"/>
</dbReference>
<sequence length="181" mass="19426">MSPDAAALCGLLAEPERAKVFAAVVLGATTPAEIAAASGLPARGVASALRRLEHGGLVASAGGTLVAELSAFKDAVRLAGERAEPAEPLDPDRQRDAVLRTFIVNGRLAQYPAARGKRRIVLEHIALAFEPGIRYPEKVVNATLRAWHDDFATLRRYLVDELLLSREDGVYWRSGGYVEVA</sequence>
<dbReference type="Gene3D" id="1.10.10.10">
    <property type="entry name" value="Winged helix-like DNA-binding domain superfamily/Winged helix DNA-binding domain"/>
    <property type="match status" value="1"/>
</dbReference>
<keyword evidence="3" id="KW-1185">Reference proteome</keyword>
<dbReference type="Proteomes" id="UP000619260">
    <property type="component" value="Unassembled WGS sequence"/>
</dbReference>
<feature type="domain" description="DUF2087" evidence="1">
    <location>
        <begin position="107"/>
        <end position="173"/>
    </location>
</feature>
<dbReference type="EMBL" id="BOPF01000033">
    <property type="protein sequence ID" value="GIJ50150.1"/>
    <property type="molecule type" value="Genomic_DNA"/>
</dbReference>
<comment type="caution">
    <text evidence="2">The sequence shown here is derived from an EMBL/GenBank/DDBJ whole genome shotgun (WGS) entry which is preliminary data.</text>
</comment>
<name>A0A8J3YUN2_9ACTN</name>
<evidence type="ECO:0000313" key="2">
    <source>
        <dbReference type="EMBL" id="GIJ50150.1"/>
    </source>
</evidence>
<dbReference type="InterPro" id="IPR036390">
    <property type="entry name" value="WH_DNA-bd_sf"/>
</dbReference>
<organism evidence="2 3">
    <name type="scientific">Virgisporangium aliadipatigenens</name>
    <dbReference type="NCBI Taxonomy" id="741659"/>
    <lineage>
        <taxon>Bacteria</taxon>
        <taxon>Bacillati</taxon>
        <taxon>Actinomycetota</taxon>
        <taxon>Actinomycetes</taxon>
        <taxon>Micromonosporales</taxon>
        <taxon>Micromonosporaceae</taxon>
        <taxon>Virgisporangium</taxon>
    </lineage>
</organism>
<dbReference type="AlphaFoldDB" id="A0A8J3YUN2"/>
<dbReference type="Pfam" id="PF09860">
    <property type="entry name" value="DUF2087"/>
    <property type="match status" value="1"/>
</dbReference>